<protein>
    <submittedName>
        <fullName evidence="4">AAA family ATPase</fullName>
    </submittedName>
</protein>
<dbReference type="InterPro" id="IPR000642">
    <property type="entry name" value="Peptidase_M41"/>
</dbReference>
<dbReference type="SUPFAM" id="SSF52540">
    <property type="entry name" value="P-loop containing nucleoside triphosphate hydrolases"/>
    <property type="match status" value="1"/>
</dbReference>
<evidence type="ECO:0000256" key="1">
    <source>
        <dbReference type="RuleBase" id="RU003651"/>
    </source>
</evidence>
<evidence type="ECO:0000313" key="5">
    <source>
        <dbReference type="Proteomes" id="UP000297741"/>
    </source>
</evidence>
<accession>A0ABY2KJ69</accession>
<feature type="compositionally biased region" description="Polar residues" evidence="2">
    <location>
        <begin position="750"/>
        <end position="760"/>
    </location>
</feature>
<dbReference type="SMART" id="SM00382">
    <property type="entry name" value="AAA"/>
    <property type="match status" value="1"/>
</dbReference>
<feature type="region of interest" description="Disordered" evidence="2">
    <location>
        <begin position="92"/>
        <end position="115"/>
    </location>
</feature>
<proteinExistence type="inferred from homology"/>
<dbReference type="InterPro" id="IPR027417">
    <property type="entry name" value="P-loop_NTPase"/>
</dbReference>
<dbReference type="Gene3D" id="3.40.50.300">
    <property type="entry name" value="P-loop containing nucleotide triphosphate hydrolases"/>
    <property type="match status" value="1"/>
</dbReference>
<dbReference type="PROSITE" id="PS00674">
    <property type="entry name" value="AAA"/>
    <property type="match status" value="1"/>
</dbReference>
<dbReference type="Gene3D" id="1.10.8.60">
    <property type="match status" value="1"/>
</dbReference>
<dbReference type="EMBL" id="RPEM01000014">
    <property type="protein sequence ID" value="TGD41799.1"/>
    <property type="molecule type" value="Genomic_DNA"/>
</dbReference>
<dbReference type="InterPro" id="IPR003960">
    <property type="entry name" value="ATPase_AAA_CS"/>
</dbReference>
<evidence type="ECO:0000256" key="2">
    <source>
        <dbReference type="SAM" id="MobiDB-lite"/>
    </source>
</evidence>
<comment type="caution">
    <text evidence="4">The sequence shown here is derived from an EMBL/GenBank/DDBJ whole genome shotgun (WGS) entry which is preliminary data.</text>
</comment>
<feature type="region of interest" description="Disordered" evidence="2">
    <location>
        <begin position="737"/>
        <end position="772"/>
    </location>
</feature>
<feature type="domain" description="AAA+ ATPase" evidence="3">
    <location>
        <begin position="347"/>
        <end position="487"/>
    </location>
</feature>
<dbReference type="InterPro" id="IPR037219">
    <property type="entry name" value="Peptidase_M41-like"/>
</dbReference>
<feature type="compositionally biased region" description="Basic and acidic residues" evidence="2">
    <location>
        <begin position="92"/>
        <end position="112"/>
    </location>
</feature>
<reference evidence="4 5" key="1">
    <citation type="submission" date="2018-11" db="EMBL/GenBank/DDBJ databases">
        <title>Tabrizicola sp. isolated from sediment of alpine lake.</title>
        <authorList>
            <person name="Liu Z."/>
        </authorList>
    </citation>
    <scope>NUCLEOTIDE SEQUENCE [LARGE SCALE GENOMIC DNA]</scope>
    <source>
        <strain evidence="4 5">DRYC-M-16</strain>
    </source>
</reference>
<dbReference type="Proteomes" id="UP000297741">
    <property type="component" value="Unassembled WGS sequence"/>
</dbReference>
<organism evidence="4 5">
    <name type="scientific">Pseudotabrizicola sediminis</name>
    <dbReference type="NCBI Taxonomy" id="2486418"/>
    <lineage>
        <taxon>Bacteria</taxon>
        <taxon>Pseudomonadati</taxon>
        <taxon>Pseudomonadota</taxon>
        <taxon>Alphaproteobacteria</taxon>
        <taxon>Rhodobacterales</taxon>
        <taxon>Paracoccaceae</taxon>
        <taxon>Pseudotabrizicola</taxon>
    </lineage>
</organism>
<keyword evidence="1" id="KW-0547">Nucleotide-binding</keyword>
<name>A0ABY2KJ69_9RHOB</name>
<keyword evidence="5" id="KW-1185">Reference proteome</keyword>
<dbReference type="SUPFAM" id="SSF140990">
    <property type="entry name" value="FtsH protease domain-like"/>
    <property type="match status" value="1"/>
</dbReference>
<dbReference type="Pfam" id="PF01434">
    <property type="entry name" value="Peptidase_M41"/>
    <property type="match status" value="1"/>
</dbReference>
<dbReference type="Gene3D" id="1.20.58.760">
    <property type="entry name" value="Peptidase M41"/>
    <property type="match status" value="1"/>
</dbReference>
<feature type="compositionally biased region" description="Polar residues" evidence="2">
    <location>
        <begin position="1"/>
        <end position="11"/>
    </location>
</feature>
<dbReference type="RefSeq" id="WP_135433264.1">
    <property type="nucleotide sequence ID" value="NZ_RPEM01000014.1"/>
</dbReference>
<feature type="region of interest" description="Disordered" evidence="2">
    <location>
        <begin position="1"/>
        <end position="20"/>
    </location>
</feature>
<gene>
    <name evidence="4" type="ORF">EEB11_16615</name>
</gene>
<sequence>MTDLTTSSKTTDIIPGNNAAPHADWRSFAAEILTTLADPEHRIWAYAAWHGSSVVSQTDHIPDATPARADEAAVDPWAEDYEASGILGLDYHVNDATDPSRPDPDAPEDSKRGRPRASVLTAVMRIARQFATLRNLLGTLAAPGAITFLSSGTPELDSTIEQILNAITVSDQRAPGVPKLTACTIEEVFAIGDRKRSGPFGAFSVGVKRWIEDGHPIVITGAGSAVMRPELQAMVSNVIHLVPFSREMLCEVLNSLYPGGEVRADNLPDCLGAAELGCLSPEALTIATRAATPTDAIRRLVADIPLPTVAGPGLADFPLQPAVREPVEQLLADMLAWQNGDIPWSDVSRGILLVGPPGCGKTELPRLIAKEAGITVHPASMAKWQSTGARSSDICREMRSFFTKAAAAAPCIVFIDELDTFGDRGRPQDHNSSWTDMVIGALLECLDGYETGEGVVVMAATNLLHKIDAALRRPGRFDRVVTVGHPTPDLMPSAFRWHLRDDLEGADLPAIAAAATGMTGAEVAESVRRARALARRACRPLTPEDLGTAIAERRPPLAEQLRWQVAVHECGHAIVAHATGRARPKLLSLHTGGGSADMTRAASNLRRADIDDEIACCLAGRAAERLIVGSASGGAGGTEDSDLAHATRVAAGIELSYGLGTSGTAWHGSPDAALYQMRLDPNILARVQIHLDDAEAFAFELLKTNRALLEDMARELMRTCLLTGPTLAALLARTDPQPTVRRAAGPPQQAPSDLTRTTTPARADRLWGRRRK</sequence>
<keyword evidence="1" id="KW-0067">ATP-binding</keyword>
<dbReference type="Pfam" id="PF00004">
    <property type="entry name" value="AAA"/>
    <property type="match status" value="1"/>
</dbReference>
<dbReference type="InterPro" id="IPR003593">
    <property type="entry name" value="AAA+_ATPase"/>
</dbReference>
<evidence type="ECO:0000259" key="3">
    <source>
        <dbReference type="SMART" id="SM00382"/>
    </source>
</evidence>
<evidence type="ECO:0000313" key="4">
    <source>
        <dbReference type="EMBL" id="TGD41799.1"/>
    </source>
</evidence>
<dbReference type="InterPro" id="IPR003959">
    <property type="entry name" value="ATPase_AAA_core"/>
</dbReference>
<dbReference type="PANTHER" id="PTHR23076:SF97">
    <property type="entry name" value="ATP-DEPENDENT ZINC METALLOPROTEASE YME1L1"/>
    <property type="match status" value="1"/>
</dbReference>
<comment type="similarity">
    <text evidence="1">Belongs to the AAA ATPase family.</text>
</comment>
<dbReference type="PANTHER" id="PTHR23076">
    <property type="entry name" value="METALLOPROTEASE M41 FTSH"/>
    <property type="match status" value="1"/>
</dbReference>
<feature type="compositionally biased region" description="Basic and acidic residues" evidence="2">
    <location>
        <begin position="762"/>
        <end position="772"/>
    </location>
</feature>